<dbReference type="SUPFAM" id="SSF52799">
    <property type="entry name" value="(Phosphotyrosine protein) phosphatases II"/>
    <property type="match status" value="1"/>
</dbReference>
<comment type="caution">
    <text evidence="2">The sequence shown here is derived from an EMBL/GenBank/DDBJ whole genome shotgun (WGS) entry which is preliminary data.</text>
</comment>
<dbReference type="InterPro" id="IPR000387">
    <property type="entry name" value="Tyr_Pase_dom"/>
</dbReference>
<dbReference type="Proteomes" id="UP000257039">
    <property type="component" value="Unassembled WGS sequence"/>
</dbReference>
<evidence type="ECO:0000313" key="3">
    <source>
        <dbReference type="Proteomes" id="UP000257039"/>
    </source>
</evidence>
<dbReference type="InterPro" id="IPR026893">
    <property type="entry name" value="Tyr/Ser_Pase_IphP-type"/>
</dbReference>
<protein>
    <recommendedName>
        <fullName evidence="1">Tyrosine specific protein phosphatases domain-containing protein</fullName>
    </recommendedName>
</protein>
<dbReference type="PROSITE" id="PS50056">
    <property type="entry name" value="TYR_PHOSPHATASE_2"/>
    <property type="match status" value="1"/>
</dbReference>
<dbReference type="GO" id="GO:0004721">
    <property type="term" value="F:phosphoprotein phosphatase activity"/>
    <property type="evidence" value="ECO:0007669"/>
    <property type="project" value="InterPro"/>
</dbReference>
<name>A0A4P9VEC8_9GAMM</name>
<evidence type="ECO:0000259" key="1">
    <source>
        <dbReference type="PROSITE" id="PS50056"/>
    </source>
</evidence>
<dbReference type="InterPro" id="IPR016130">
    <property type="entry name" value="Tyr_Pase_AS"/>
</dbReference>
<dbReference type="RefSeq" id="WP_094789867.1">
    <property type="nucleotide sequence ID" value="NZ_NDXW01000009.1"/>
</dbReference>
<dbReference type="Pfam" id="PF13350">
    <property type="entry name" value="Y_phosphatase3"/>
    <property type="match status" value="1"/>
</dbReference>
<gene>
    <name evidence="2" type="ORF">B9G39_28575</name>
</gene>
<feature type="domain" description="Tyrosine specific protein phosphatases" evidence="1">
    <location>
        <begin position="80"/>
        <end position="147"/>
    </location>
</feature>
<sequence>MALNYKFIKIEDYGSLALSERPKLKEIPSLVKDNCTAVFTILAERGEQALRIGNEVREKGMAWEWVKVKNAVKMNASEKLIFRRAIKNAVERIKEQENIIVHCSAGLHRTGIFAYCLLNGLGLSEEQSLNYIQNIRGETYNAFEPKYKAIAVELSKT</sequence>
<organism evidence="2 3">
    <name type="scientific">Zooshikella ganghwensis</name>
    <dbReference type="NCBI Taxonomy" id="202772"/>
    <lineage>
        <taxon>Bacteria</taxon>
        <taxon>Pseudomonadati</taxon>
        <taxon>Pseudomonadota</taxon>
        <taxon>Gammaproteobacteria</taxon>
        <taxon>Oceanospirillales</taxon>
        <taxon>Zooshikellaceae</taxon>
        <taxon>Zooshikella</taxon>
    </lineage>
</organism>
<dbReference type="PROSITE" id="PS00383">
    <property type="entry name" value="TYR_PHOSPHATASE_1"/>
    <property type="match status" value="1"/>
</dbReference>
<proteinExistence type="predicted"/>
<dbReference type="EMBL" id="NDXW01000009">
    <property type="protein sequence ID" value="RDH41415.1"/>
    <property type="molecule type" value="Genomic_DNA"/>
</dbReference>
<keyword evidence="3" id="KW-1185">Reference proteome</keyword>
<dbReference type="Gene3D" id="3.90.190.10">
    <property type="entry name" value="Protein tyrosine phosphatase superfamily"/>
    <property type="match status" value="1"/>
</dbReference>
<dbReference type="AlphaFoldDB" id="A0A4P9VEC8"/>
<reference evidence="2 3" key="1">
    <citation type="submission" date="2017-04" db="EMBL/GenBank/DDBJ databases">
        <title>Draft genome sequence of Zooshikella ganghwensis VG4 isolated from Red Sea sediments.</title>
        <authorList>
            <person name="Rehman Z."/>
            <person name="Alam I."/>
            <person name="Kamau A."/>
            <person name="Bajic V."/>
            <person name="Leiknes T."/>
        </authorList>
    </citation>
    <scope>NUCLEOTIDE SEQUENCE [LARGE SCALE GENOMIC DNA]</scope>
    <source>
        <strain evidence="2 3">VG4</strain>
    </source>
</reference>
<dbReference type="InterPro" id="IPR029021">
    <property type="entry name" value="Prot-tyrosine_phosphatase-like"/>
</dbReference>
<accession>A0A4P9VEC8</accession>
<evidence type="ECO:0000313" key="2">
    <source>
        <dbReference type="EMBL" id="RDH41415.1"/>
    </source>
</evidence>